<dbReference type="Proteomes" id="UP000527815">
    <property type="component" value="Unassembled WGS sequence"/>
</dbReference>
<reference evidence="1 2" key="1">
    <citation type="journal article" date="2019" name="Environ. Microbiol.">
        <title>Genomics insights into ecotype formation of ammonia-oxidizing archaea in the deep ocean.</title>
        <authorList>
            <person name="Wang Y."/>
            <person name="Huang J.M."/>
            <person name="Cui G.J."/>
            <person name="Nunoura T."/>
            <person name="Takaki Y."/>
            <person name="Li W.L."/>
            <person name="Li J."/>
            <person name="Gao Z.M."/>
            <person name="Takai K."/>
            <person name="Zhang A.Q."/>
            <person name="Stepanauskas R."/>
        </authorList>
    </citation>
    <scope>NUCLEOTIDE SEQUENCE [LARGE SCALE GENOMIC DNA]</scope>
    <source>
        <strain evidence="1 2">D1b</strain>
    </source>
</reference>
<name>A0A7K4N4T1_9ARCH</name>
<proteinExistence type="predicted"/>
<protein>
    <recommendedName>
        <fullName evidence="3">Cytidyltransferase-like domain-containing protein</fullName>
    </recommendedName>
</protein>
<dbReference type="SUPFAM" id="SSF52374">
    <property type="entry name" value="Nucleotidylyl transferase"/>
    <property type="match status" value="1"/>
</dbReference>
<comment type="caution">
    <text evidence="1">The sequence shown here is derived from an EMBL/GenBank/DDBJ whole genome shotgun (WGS) entry which is preliminary data.</text>
</comment>
<accession>A0A7K4N4T1</accession>
<organism evidence="1 2">
    <name type="scientific">Marine Group I thaumarchaeote</name>
    <dbReference type="NCBI Taxonomy" id="2511932"/>
    <lineage>
        <taxon>Archaea</taxon>
        <taxon>Nitrososphaerota</taxon>
        <taxon>Marine Group I</taxon>
    </lineage>
</organism>
<evidence type="ECO:0000313" key="1">
    <source>
        <dbReference type="EMBL" id="NWJ77771.1"/>
    </source>
</evidence>
<evidence type="ECO:0008006" key="3">
    <source>
        <dbReference type="Google" id="ProtNLM"/>
    </source>
</evidence>
<gene>
    <name evidence="1" type="ORF">HX865_04645</name>
</gene>
<dbReference type="InterPro" id="IPR014729">
    <property type="entry name" value="Rossmann-like_a/b/a_fold"/>
</dbReference>
<sequence>MTTAIYLAHLNPMTNAHVEIIEEQKKENKVVVMPVRFLNEKKEINSKSFPFNFETRKKMIESVFGDSVTISSNYTFFVPFKKYFPPLLSPKSWSLRKKILQEIDDDYFTYTGDKAEGLMLKLYRLNPRVGNRKLVSATSVKNEMYVAAQGTKSSWEKYVPSSVAKIINENWETVKKFAPVEDMTVRIAGMKFPKEGYNSK</sequence>
<dbReference type="EMBL" id="JACASZ010000087">
    <property type="protein sequence ID" value="NWJ77771.1"/>
    <property type="molecule type" value="Genomic_DNA"/>
</dbReference>
<evidence type="ECO:0000313" key="2">
    <source>
        <dbReference type="Proteomes" id="UP000527815"/>
    </source>
</evidence>
<dbReference type="AlphaFoldDB" id="A0A7K4N4T1"/>
<dbReference type="Gene3D" id="3.40.50.620">
    <property type="entry name" value="HUPs"/>
    <property type="match status" value="1"/>
</dbReference>